<protein>
    <recommendedName>
        <fullName evidence="2">DUF932 domain-containing protein</fullName>
    </recommendedName>
</protein>
<organism evidence="1">
    <name type="scientific">uncultured Sporomusa sp</name>
    <dbReference type="NCBI Taxonomy" id="307249"/>
    <lineage>
        <taxon>Bacteria</taxon>
        <taxon>Bacillati</taxon>
        <taxon>Bacillota</taxon>
        <taxon>Negativicutes</taxon>
        <taxon>Selenomonadales</taxon>
        <taxon>Sporomusaceae</taxon>
        <taxon>Sporomusa</taxon>
        <taxon>environmental samples</taxon>
    </lineage>
</organism>
<dbReference type="InterPro" id="IPR026325">
    <property type="entry name" value="DUF932"/>
</dbReference>
<name>A0A212LYU0_9FIRM</name>
<dbReference type="EMBL" id="FMJE01000005">
    <property type="protein sequence ID" value="SCM82569.1"/>
    <property type="molecule type" value="Genomic_DNA"/>
</dbReference>
<dbReference type="AlphaFoldDB" id="A0A212LYU0"/>
<gene>
    <name evidence="1" type="ORF">KL86SPO_50340</name>
</gene>
<evidence type="ECO:0000313" key="1">
    <source>
        <dbReference type="EMBL" id="SCM82569.1"/>
    </source>
</evidence>
<reference evidence="1" key="1">
    <citation type="submission" date="2016-08" db="EMBL/GenBank/DDBJ databases">
        <authorList>
            <person name="Seilhamer J.J."/>
        </authorList>
    </citation>
    <scope>NUCLEOTIDE SEQUENCE</scope>
    <source>
        <strain evidence="1">86</strain>
    </source>
</reference>
<accession>A0A212LYU0</accession>
<dbReference type="Pfam" id="PF06067">
    <property type="entry name" value="DUF932"/>
    <property type="match status" value="1"/>
</dbReference>
<proteinExistence type="predicted"/>
<dbReference type="RefSeq" id="WP_288185221.1">
    <property type="nucleotide sequence ID" value="NZ_LT608335.1"/>
</dbReference>
<evidence type="ECO:0008006" key="2">
    <source>
        <dbReference type="Google" id="ProtNLM"/>
    </source>
</evidence>
<sequence>MKQGKSIIQLALELERQRQARKDFIADTRSLQVKTKDGWSQLSIKMDKLEESFWLNEVAHKQLAERLQIPQKYYHKMRFEYPSLLDENINAWLGKNPERRMIRTLDGHARAFLSDRYRRLDNLELADAVIPIIKEMKGAEIVSCDITETHMYIKVINKKLKAEVAVNDVVQAGIVISNSEVGLGSLKVEPLIYRLVCKNGMIVKDYAQKRYHVGKQVESEEPAYEIYSDETLQADDRAFFLKVQDTVRCAVDEAKFMLTVERLQAAKTDFTGSDPIKTVELLADQYVLYQNERGSILRHFLMNGDSSRYGLINAVTRASQDIEDYNRATQLERLGGELLALPVKLFTPVKVIPAIERNVSNIIPRDIPKLTTGA</sequence>